<comment type="caution">
    <text evidence="7">The sequence shown here is derived from an EMBL/GenBank/DDBJ whole genome shotgun (WGS) entry which is preliminary data.</text>
</comment>
<evidence type="ECO:0000256" key="1">
    <source>
        <dbReference type="ARBA" id="ARBA00001917"/>
    </source>
</evidence>
<dbReference type="PANTHER" id="PTHR43303:SF4">
    <property type="entry name" value="NADPH DEHYDROGENASE C23G7.10C-RELATED"/>
    <property type="match status" value="1"/>
</dbReference>
<reference evidence="8" key="1">
    <citation type="journal article" date="2019" name="Int. J. Syst. Evol. Microbiol.">
        <title>The Global Catalogue of Microorganisms (GCM) 10K type strain sequencing project: providing services to taxonomists for standard genome sequencing and annotation.</title>
        <authorList>
            <consortium name="The Broad Institute Genomics Platform"/>
            <consortium name="The Broad Institute Genome Sequencing Center for Infectious Disease"/>
            <person name="Wu L."/>
            <person name="Ma J."/>
        </authorList>
    </citation>
    <scope>NUCLEOTIDE SEQUENCE [LARGE SCALE GENOMIC DNA]</scope>
    <source>
        <strain evidence="8">JCM 3369</strain>
    </source>
</reference>
<keyword evidence="8" id="KW-1185">Reference proteome</keyword>
<accession>A0ABV9DAI3</accession>
<feature type="domain" description="NADH:flavin oxidoreductase/NADH oxidase N-terminal" evidence="6">
    <location>
        <begin position="3"/>
        <end position="336"/>
    </location>
</feature>
<dbReference type="SUPFAM" id="SSF51395">
    <property type="entry name" value="FMN-linked oxidoreductases"/>
    <property type="match status" value="1"/>
</dbReference>
<evidence type="ECO:0000256" key="3">
    <source>
        <dbReference type="ARBA" id="ARBA00022643"/>
    </source>
</evidence>
<dbReference type="InterPro" id="IPR001155">
    <property type="entry name" value="OxRdtase_FMN_N"/>
</dbReference>
<dbReference type="RefSeq" id="WP_122825512.1">
    <property type="nucleotide sequence ID" value="NZ_CP033325.1"/>
</dbReference>
<keyword evidence="4" id="KW-0521">NADP</keyword>
<dbReference type="Pfam" id="PF00724">
    <property type="entry name" value="Oxidored_FMN"/>
    <property type="match status" value="1"/>
</dbReference>
<dbReference type="InterPro" id="IPR013785">
    <property type="entry name" value="Aldolase_TIM"/>
</dbReference>
<evidence type="ECO:0000259" key="6">
    <source>
        <dbReference type="Pfam" id="PF00724"/>
    </source>
</evidence>
<proteinExistence type="predicted"/>
<name>A0ABV9DAI3_9MICO</name>
<dbReference type="InterPro" id="IPR044152">
    <property type="entry name" value="YqjM-like"/>
</dbReference>
<gene>
    <name evidence="7" type="ORF">ACFO3F_07275</name>
</gene>
<keyword evidence="5" id="KW-0560">Oxidoreductase</keyword>
<protein>
    <submittedName>
        <fullName evidence="7">NADH:flavin oxidoreductase/NADH oxidase</fullName>
    </submittedName>
</protein>
<dbReference type="Gene3D" id="3.20.20.70">
    <property type="entry name" value="Aldolase class I"/>
    <property type="match status" value="1"/>
</dbReference>
<keyword evidence="3" id="KW-0288">FMN</keyword>
<dbReference type="Proteomes" id="UP001595955">
    <property type="component" value="Unassembled WGS sequence"/>
</dbReference>
<comment type="cofactor">
    <cofactor evidence="1">
        <name>FMN</name>
        <dbReference type="ChEBI" id="CHEBI:58210"/>
    </cofactor>
</comment>
<evidence type="ECO:0000256" key="4">
    <source>
        <dbReference type="ARBA" id="ARBA00022857"/>
    </source>
</evidence>
<evidence type="ECO:0000256" key="2">
    <source>
        <dbReference type="ARBA" id="ARBA00022630"/>
    </source>
</evidence>
<evidence type="ECO:0000313" key="7">
    <source>
        <dbReference type="EMBL" id="MFC4555045.1"/>
    </source>
</evidence>
<dbReference type="CDD" id="cd02932">
    <property type="entry name" value="OYE_YqiM_FMN"/>
    <property type="match status" value="1"/>
</dbReference>
<dbReference type="EMBL" id="JBHSGF010000004">
    <property type="protein sequence ID" value="MFC4555045.1"/>
    <property type="molecule type" value="Genomic_DNA"/>
</dbReference>
<evidence type="ECO:0000256" key="5">
    <source>
        <dbReference type="ARBA" id="ARBA00023002"/>
    </source>
</evidence>
<dbReference type="PANTHER" id="PTHR43303">
    <property type="entry name" value="NADPH DEHYDROGENASE C23G7.10C-RELATED"/>
    <property type="match status" value="1"/>
</dbReference>
<organism evidence="7 8">
    <name type="scientific">Georgenia faecalis</name>
    <dbReference type="NCBI Taxonomy" id="2483799"/>
    <lineage>
        <taxon>Bacteria</taxon>
        <taxon>Bacillati</taxon>
        <taxon>Actinomycetota</taxon>
        <taxon>Actinomycetes</taxon>
        <taxon>Micrococcales</taxon>
        <taxon>Bogoriellaceae</taxon>
        <taxon>Georgenia</taxon>
    </lineage>
</organism>
<evidence type="ECO:0000313" key="8">
    <source>
        <dbReference type="Proteomes" id="UP001595955"/>
    </source>
</evidence>
<keyword evidence="2" id="KW-0285">Flavoprotein</keyword>
<sequence>MSELFSPYRLRGLELRNRVVVAPMCQYSAVDGVPDDWHLVHLGSFARGGAALVLTEATAVTPEGRISPGDTGLWNDAQQAAWARIVDFVHAQGALAGIQLAHAGRKASSRVPFDGRGAVPDAEGGWEPVAPSAVTFGRLRDPREMTAAEVAALPGQFVAAARRAVAAGFDVLEIHAAHGYLLHQFLSPLANHRTDAYGGPFDHRARLTLEVVRAVRAALPEVPLLVRLSATDWAEGGWDIDDTVRLSALLKEAGADLVDTSSGGTTERPSIPVAPGYQVPFARRIRAEAGIATGAVGLITEPADAERVVADGDADLVLLGRELLRDPHWPLRAAHALGVPATDPGAPWPKQYARAARA</sequence>